<dbReference type="EMBL" id="FZMO01000552">
    <property type="protein sequence ID" value="SNQ51883.1"/>
    <property type="molecule type" value="Genomic_DNA"/>
</dbReference>
<proteinExistence type="predicted"/>
<sequence length="63" mass="6600">MKSHASRGLARLRESIHLSLRPSSATADTDGSRSACDGAATPSHSRATAVGDDRPAPETRSIR</sequence>
<name>A0A2I2L1T1_9ACTN</name>
<evidence type="ECO:0000313" key="3">
    <source>
        <dbReference type="Proteomes" id="UP000234331"/>
    </source>
</evidence>
<keyword evidence="3" id="KW-1185">Reference proteome</keyword>
<accession>A0A2I2L1T1</accession>
<evidence type="ECO:0000313" key="2">
    <source>
        <dbReference type="EMBL" id="SNQ51883.1"/>
    </source>
</evidence>
<feature type="compositionally biased region" description="Basic and acidic residues" evidence="1">
    <location>
        <begin position="51"/>
        <end position="63"/>
    </location>
</feature>
<evidence type="ECO:0000256" key="1">
    <source>
        <dbReference type="SAM" id="MobiDB-lite"/>
    </source>
</evidence>
<reference evidence="2 3" key="1">
    <citation type="submission" date="2017-06" db="EMBL/GenBank/DDBJ databases">
        <authorList>
            <person name="Kim H.J."/>
            <person name="Triplett B.A."/>
        </authorList>
    </citation>
    <scope>NUCLEOTIDE SEQUENCE [LARGE SCALE GENOMIC DNA]</scope>
    <source>
        <strain evidence="2">FRACA_ARgP5</strain>
    </source>
</reference>
<dbReference type="AlphaFoldDB" id="A0A2I2L1T1"/>
<feature type="region of interest" description="Disordered" evidence="1">
    <location>
        <begin position="1"/>
        <end position="63"/>
    </location>
</feature>
<protein>
    <submittedName>
        <fullName evidence="2">Uncharacterized protein</fullName>
    </submittedName>
</protein>
<organism evidence="2 3">
    <name type="scientific">Frankia canadensis</name>
    <dbReference type="NCBI Taxonomy" id="1836972"/>
    <lineage>
        <taxon>Bacteria</taxon>
        <taxon>Bacillati</taxon>
        <taxon>Actinomycetota</taxon>
        <taxon>Actinomycetes</taxon>
        <taxon>Frankiales</taxon>
        <taxon>Frankiaceae</taxon>
        <taxon>Frankia</taxon>
    </lineage>
</organism>
<dbReference type="Proteomes" id="UP000234331">
    <property type="component" value="Unassembled WGS sequence"/>
</dbReference>
<gene>
    <name evidence="2" type="ORF">FRACA_840021</name>
</gene>